<comment type="catalytic activity">
    <reaction evidence="1">
        <text>Hydrolysis of alpha-(2-&gt;3)-, alpha-(2-&gt;6)-, alpha-(2-&gt;8)- glycosidic linkages of terminal sialic acid residues in oligosaccharides, glycoproteins, glycolipids, colominic acid and synthetic substrates.</text>
        <dbReference type="EC" id="3.2.1.18"/>
    </reaction>
</comment>
<evidence type="ECO:0000259" key="6">
    <source>
        <dbReference type="PROSITE" id="PS51175"/>
    </source>
</evidence>
<dbReference type="InterPro" id="IPR011040">
    <property type="entry name" value="Sialidase"/>
</dbReference>
<dbReference type="EC" id="3.2.1.18" evidence="3"/>
<evidence type="ECO:0000313" key="8">
    <source>
        <dbReference type="Proteomes" id="UP000181980"/>
    </source>
</evidence>
<dbReference type="SUPFAM" id="SSF49785">
    <property type="entry name" value="Galactose-binding domain-like"/>
    <property type="match status" value="1"/>
</dbReference>
<organism evidence="7 8">
    <name type="scientific">Jiangella alba</name>
    <dbReference type="NCBI Taxonomy" id="561176"/>
    <lineage>
        <taxon>Bacteria</taxon>
        <taxon>Bacillati</taxon>
        <taxon>Actinomycetota</taxon>
        <taxon>Actinomycetes</taxon>
        <taxon>Jiangellales</taxon>
        <taxon>Jiangellaceae</taxon>
        <taxon>Jiangella</taxon>
    </lineage>
</organism>
<dbReference type="InterPro" id="IPR026856">
    <property type="entry name" value="Sialidase_fam"/>
</dbReference>
<feature type="chain" id="PRO_5010332823" description="exo-alpha-sialidase" evidence="5">
    <location>
        <begin position="26"/>
        <end position="700"/>
    </location>
</feature>
<dbReference type="GO" id="GO:0009313">
    <property type="term" value="P:oligosaccharide catabolic process"/>
    <property type="evidence" value="ECO:0007669"/>
    <property type="project" value="TreeGrafter"/>
</dbReference>
<dbReference type="InterPro" id="IPR008979">
    <property type="entry name" value="Galactose-bd-like_sf"/>
</dbReference>
<evidence type="ECO:0000256" key="1">
    <source>
        <dbReference type="ARBA" id="ARBA00000427"/>
    </source>
</evidence>
<dbReference type="EMBL" id="FNUC01000003">
    <property type="protein sequence ID" value="SEE73390.1"/>
    <property type="molecule type" value="Genomic_DNA"/>
</dbReference>
<dbReference type="Pfam" id="PF13088">
    <property type="entry name" value="BNR_2"/>
    <property type="match status" value="1"/>
</dbReference>
<gene>
    <name evidence="7" type="ORF">SAMN04488561_2469</name>
</gene>
<feature type="domain" description="CBM6" evidence="6">
    <location>
        <begin position="395"/>
        <end position="525"/>
    </location>
</feature>
<evidence type="ECO:0000256" key="2">
    <source>
        <dbReference type="ARBA" id="ARBA00009348"/>
    </source>
</evidence>
<dbReference type="GO" id="GO:0030246">
    <property type="term" value="F:carbohydrate binding"/>
    <property type="evidence" value="ECO:0007669"/>
    <property type="project" value="InterPro"/>
</dbReference>
<name>A0A1H5L8S4_9ACTN</name>
<evidence type="ECO:0000256" key="5">
    <source>
        <dbReference type="SAM" id="SignalP"/>
    </source>
</evidence>
<dbReference type="Gene3D" id="2.60.120.260">
    <property type="entry name" value="Galactose-binding domain-like"/>
    <property type="match status" value="1"/>
</dbReference>
<evidence type="ECO:0000313" key="7">
    <source>
        <dbReference type="EMBL" id="SEE73390.1"/>
    </source>
</evidence>
<accession>A0A1H5L8S4</accession>
<dbReference type="Gene3D" id="2.120.10.10">
    <property type="match status" value="1"/>
</dbReference>
<dbReference type="GO" id="GO:0005737">
    <property type="term" value="C:cytoplasm"/>
    <property type="evidence" value="ECO:0007669"/>
    <property type="project" value="TreeGrafter"/>
</dbReference>
<dbReference type="InterPro" id="IPR036278">
    <property type="entry name" value="Sialidase_sf"/>
</dbReference>
<comment type="similarity">
    <text evidence="2">Belongs to the glycosyl hydrolase 33 family.</text>
</comment>
<feature type="compositionally biased region" description="Polar residues" evidence="4">
    <location>
        <begin position="685"/>
        <end position="700"/>
    </location>
</feature>
<keyword evidence="5" id="KW-0732">Signal</keyword>
<sequence length="700" mass="73177">MNIAYCRRVLATAIVLLMTITGVFAAGLPARAGAEPVPENFEKVTVWAAGENGMEAHRIPGIAVTAQGTVLAVSEARIGIGDRASHELVYKRSLDGGRTWLSTGIIEPAPNGESWLNPTILVERETGRIFLFYNISDGVTSEVFYRSSDDDGVSWSDRVNVTPMFDDLPHGWTSHSPGPGHAIQLADGRLLLQVWHRKSVELPVGERDYGISTIYSDDQGATWHNGGAITPDPAYPINESRLLERSDGSIMVVGRFATGTPLSRIVSVSHDRGMTWSPFYLHGSFRPAVAADAGMARLSGGPGSADISRVLFSRLDNRARRDLTVALSYDDGYSFPREKVIQAGSAGYSDIAVLGDGTVLVLYEVIPEIVVARFDVEWLTGGQDSLEAGPGLTRHLVEAEDADVTGSAPVSVAEDANAHGGRRVELAAGGVGDHLELTLDVPDAGAYDLHLRMPTQPDRGTVQVSLDGVDLGDVVDAATDRRGYPEITIPGVDLSAGRHVVRLTVVGQGPLSTGFGAGLDYVSLTRFDPPAPRPACEQTVSGTHTGPLTATGRMLCLDGATVTGPVTVTGGGGLRVTDSVVHGPVRVNGTEHVSVCGTDLTGPLSITGASETVIVGGAACAPNVLRGPVAVQDSAALIRIVDNEVRGPLRVSGTTARTAAVLAANRIHGPLACSGNAPAPGNEGHPNSVTGPSQGQCAGL</sequence>
<dbReference type="GO" id="GO:0016020">
    <property type="term" value="C:membrane"/>
    <property type="evidence" value="ECO:0007669"/>
    <property type="project" value="TreeGrafter"/>
</dbReference>
<dbReference type="PANTHER" id="PTHR10628">
    <property type="entry name" value="SIALIDASE"/>
    <property type="match status" value="1"/>
</dbReference>
<feature type="signal peptide" evidence="5">
    <location>
        <begin position="1"/>
        <end position="25"/>
    </location>
</feature>
<dbReference type="GO" id="GO:0006689">
    <property type="term" value="P:ganglioside catabolic process"/>
    <property type="evidence" value="ECO:0007669"/>
    <property type="project" value="TreeGrafter"/>
</dbReference>
<proteinExistence type="inferred from homology"/>
<dbReference type="PROSITE" id="PS51175">
    <property type="entry name" value="CBM6"/>
    <property type="match status" value="1"/>
</dbReference>
<dbReference type="GO" id="GO:0004308">
    <property type="term" value="F:exo-alpha-sialidase activity"/>
    <property type="evidence" value="ECO:0007669"/>
    <property type="project" value="UniProtKB-EC"/>
</dbReference>
<dbReference type="AlphaFoldDB" id="A0A1H5L8S4"/>
<dbReference type="Proteomes" id="UP000181980">
    <property type="component" value="Unassembled WGS sequence"/>
</dbReference>
<keyword evidence="8" id="KW-1185">Reference proteome</keyword>
<dbReference type="STRING" id="561176.SAMN04488561_2469"/>
<dbReference type="CDD" id="cd15482">
    <property type="entry name" value="Sialidase_non-viral"/>
    <property type="match status" value="1"/>
</dbReference>
<dbReference type="InterPro" id="IPR005084">
    <property type="entry name" value="CBM6"/>
</dbReference>
<evidence type="ECO:0000256" key="3">
    <source>
        <dbReference type="ARBA" id="ARBA00012733"/>
    </source>
</evidence>
<feature type="region of interest" description="Disordered" evidence="4">
    <location>
        <begin position="675"/>
        <end position="700"/>
    </location>
</feature>
<reference evidence="8" key="1">
    <citation type="submission" date="2016-10" db="EMBL/GenBank/DDBJ databases">
        <authorList>
            <person name="Varghese N."/>
            <person name="Submissions S."/>
        </authorList>
    </citation>
    <scope>NUCLEOTIDE SEQUENCE [LARGE SCALE GENOMIC DNA]</scope>
    <source>
        <strain evidence="8">DSM 45237</strain>
    </source>
</reference>
<protein>
    <recommendedName>
        <fullName evidence="3">exo-alpha-sialidase</fullName>
        <ecNumber evidence="3">3.2.1.18</ecNumber>
    </recommendedName>
</protein>
<dbReference type="PANTHER" id="PTHR10628:SF30">
    <property type="entry name" value="EXO-ALPHA-SIALIDASE"/>
    <property type="match status" value="1"/>
</dbReference>
<evidence type="ECO:0000256" key="4">
    <source>
        <dbReference type="SAM" id="MobiDB-lite"/>
    </source>
</evidence>
<dbReference type="SUPFAM" id="SSF50939">
    <property type="entry name" value="Sialidases"/>
    <property type="match status" value="1"/>
</dbReference>